<comment type="caution">
    <text evidence="3">The sequence shown here is derived from an EMBL/GenBank/DDBJ whole genome shotgun (WGS) entry which is preliminary data.</text>
</comment>
<dbReference type="RefSeq" id="WP_007119839.1">
    <property type="nucleotide sequence ID" value="NZ_ABID01000003.1"/>
</dbReference>
<evidence type="ECO:0000259" key="2">
    <source>
        <dbReference type="Pfam" id="PF13840"/>
    </source>
</evidence>
<evidence type="ECO:0000313" key="3">
    <source>
        <dbReference type="EMBL" id="EDQ04843.1"/>
    </source>
</evidence>
<feature type="domain" description="CASTOR ACT" evidence="2">
    <location>
        <begin position="84"/>
        <end position="140"/>
    </location>
</feature>
<proteinExistence type="predicted"/>
<dbReference type="Pfam" id="PF13840">
    <property type="entry name" value="ACT_7"/>
    <property type="match status" value="1"/>
</dbReference>
<dbReference type="Gene3D" id="3.30.2130.10">
    <property type="entry name" value="VC0802-like"/>
    <property type="match status" value="1"/>
</dbReference>
<dbReference type="PANTHER" id="PTHR39199">
    <property type="entry name" value="BLR5128 PROTEIN"/>
    <property type="match status" value="1"/>
</dbReference>
<dbReference type="EMBL" id="ABID01000003">
    <property type="protein sequence ID" value="EDQ04843.1"/>
    <property type="molecule type" value="Genomic_DNA"/>
</dbReference>
<protein>
    <recommendedName>
        <fullName evidence="5">Aspartate kinase</fullName>
    </recommendedName>
</protein>
<evidence type="ECO:0008006" key="5">
    <source>
        <dbReference type="Google" id="ProtNLM"/>
    </source>
</evidence>
<evidence type="ECO:0000313" key="4">
    <source>
        <dbReference type="Proteomes" id="UP000003257"/>
    </source>
</evidence>
<accession>A0ABM9X5T5</accession>
<gene>
    <name evidence="3" type="ORF">OIHEL45_14120</name>
</gene>
<name>A0ABM9X5T5_9RHOB</name>
<reference evidence="3 4" key="1">
    <citation type="submission" date="2007-11" db="EMBL/GenBank/DDBJ databases">
        <authorList>
            <person name="Wagner-Dobler I."/>
            <person name="Ferriera S."/>
            <person name="Johnson J."/>
            <person name="Kravitz S."/>
            <person name="Beeson K."/>
            <person name="Sutton G."/>
            <person name="Rogers Y.-H."/>
            <person name="Friedman R."/>
            <person name="Frazier M."/>
            <person name="Venter J.C."/>
        </authorList>
    </citation>
    <scope>NUCLEOTIDE SEQUENCE [LARGE SCALE GENOMIC DNA]</scope>
    <source>
        <strain evidence="3 4">HEL-45</strain>
    </source>
</reference>
<keyword evidence="4" id="KW-1185">Reference proteome</keyword>
<dbReference type="InterPro" id="IPR045865">
    <property type="entry name" value="ACT-like_dom_sf"/>
</dbReference>
<organism evidence="3 4">
    <name type="scientific">Sulfitobacter indolifex HEL-45</name>
    <dbReference type="NCBI Taxonomy" id="391624"/>
    <lineage>
        <taxon>Bacteria</taxon>
        <taxon>Pseudomonadati</taxon>
        <taxon>Pseudomonadota</taxon>
        <taxon>Alphaproteobacteria</taxon>
        <taxon>Rhodobacterales</taxon>
        <taxon>Roseobacteraceae</taxon>
        <taxon>Sulfitobacter</taxon>
    </lineage>
</organism>
<dbReference type="Pfam" id="PF10000">
    <property type="entry name" value="ACT_3"/>
    <property type="match status" value="1"/>
</dbReference>
<dbReference type="InterPro" id="IPR018717">
    <property type="entry name" value="DUF2241"/>
</dbReference>
<dbReference type="SUPFAM" id="SSF55021">
    <property type="entry name" value="ACT-like"/>
    <property type="match status" value="2"/>
</dbReference>
<evidence type="ECO:0000259" key="1">
    <source>
        <dbReference type="Pfam" id="PF10000"/>
    </source>
</evidence>
<feature type="domain" description="DUF2241" evidence="1">
    <location>
        <begin position="21"/>
        <end position="81"/>
    </location>
</feature>
<sequence>MLWQILVEERNMPEVVRTARDMIAGMTPKLTQGAFGFITAADPALIEELSPQAISTFREEEGISLIVPVEVAEAAGLDAAHSMRCITLNVYSSLEGVGLTAAVSTALGEAGIPCNMVAAYHHDHVFVPTDKAAKAMDVLARLQSRAN</sequence>
<dbReference type="Proteomes" id="UP000003257">
    <property type="component" value="Unassembled WGS sequence"/>
</dbReference>
<dbReference type="InterPro" id="IPR027795">
    <property type="entry name" value="CASTOR_ACT_dom"/>
</dbReference>
<dbReference type="PANTHER" id="PTHR39199:SF1">
    <property type="entry name" value="BLR5128 PROTEIN"/>
    <property type="match status" value="1"/>
</dbReference>